<evidence type="ECO:0000313" key="2">
    <source>
        <dbReference type="EMBL" id="KIR50570.1"/>
    </source>
</evidence>
<feature type="region of interest" description="Disordered" evidence="1">
    <location>
        <begin position="34"/>
        <end position="58"/>
    </location>
</feature>
<dbReference type="Pfam" id="PF08615">
    <property type="entry name" value="RNase_H2_suC"/>
    <property type="match status" value="1"/>
</dbReference>
<dbReference type="OrthoDB" id="6222486at2759"/>
<feature type="compositionally biased region" description="Low complexity" evidence="1">
    <location>
        <begin position="123"/>
        <end position="134"/>
    </location>
</feature>
<feature type="compositionally biased region" description="Polar residues" evidence="1">
    <location>
        <begin position="316"/>
        <end position="331"/>
    </location>
</feature>
<dbReference type="EMBL" id="KN847973">
    <property type="protein sequence ID" value="KIR50570.1"/>
    <property type="molecule type" value="Genomic_DNA"/>
</dbReference>
<dbReference type="Gene3D" id="2.40.128.680">
    <property type="match status" value="1"/>
</dbReference>
<feature type="region of interest" description="Disordered" evidence="1">
    <location>
        <begin position="115"/>
        <end position="192"/>
    </location>
</feature>
<proteinExistence type="predicted"/>
<accession>A0A0D0VYX1</accession>
<evidence type="ECO:0000256" key="1">
    <source>
        <dbReference type="SAM" id="MobiDB-lite"/>
    </source>
</evidence>
<dbReference type="InterPro" id="IPR013924">
    <property type="entry name" value="RNase_H2_suC"/>
</dbReference>
<organism evidence="2">
    <name type="scientific">Cryptococcus bacillisporus CA1280</name>
    <dbReference type="NCBI Taxonomy" id="1296109"/>
    <lineage>
        <taxon>Eukaryota</taxon>
        <taxon>Fungi</taxon>
        <taxon>Dikarya</taxon>
        <taxon>Basidiomycota</taxon>
        <taxon>Agaricomycotina</taxon>
        <taxon>Tremellomycetes</taxon>
        <taxon>Tremellales</taxon>
        <taxon>Cryptococcaceae</taxon>
        <taxon>Cryptococcus</taxon>
        <taxon>Cryptococcus gattii species complex</taxon>
    </lineage>
</organism>
<gene>
    <name evidence="2" type="ORF">I312_00511</name>
</gene>
<dbReference type="GO" id="GO:0032299">
    <property type="term" value="C:ribonuclease H2 complex"/>
    <property type="evidence" value="ECO:0007669"/>
    <property type="project" value="InterPro"/>
</dbReference>
<dbReference type="HOGENOM" id="CLU_664271_0_0_1"/>
<reference evidence="2" key="1">
    <citation type="submission" date="2015-01" db="EMBL/GenBank/DDBJ databases">
        <title>The Genome Sequence of Cryptococcus gattii CA1280.</title>
        <authorList>
            <consortium name="The Broad Institute Genomics Platform"/>
            <person name="Cuomo C."/>
            <person name="Litvintseva A."/>
            <person name="Chen Y."/>
            <person name="Heitman J."/>
            <person name="Sun S."/>
            <person name="Springer D."/>
            <person name="Dromer F."/>
            <person name="Young S."/>
            <person name="Zeng Q."/>
            <person name="Gargeya S."/>
            <person name="Abouelleil A."/>
            <person name="Alvarado L."/>
            <person name="Chapman S.B."/>
            <person name="Gainer-Dewar J."/>
            <person name="Goldberg J."/>
            <person name="Griggs A."/>
            <person name="Gujja S."/>
            <person name="Hansen M."/>
            <person name="Howarth C."/>
            <person name="Imamovic A."/>
            <person name="Larimer J."/>
            <person name="Murphy C."/>
            <person name="Naylor J."/>
            <person name="Pearson M."/>
            <person name="Priest M."/>
            <person name="Roberts A."/>
            <person name="Saif S."/>
            <person name="Shea T."/>
            <person name="Sykes S."/>
            <person name="Wortman J."/>
            <person name="Nusbaum C."/>
            <person name="Birren B."/>
        </authorList>
    </citation>
    <scope>NUCLEOTIDE SEQUENCE [LARGE SCALE GENOMIC DNA]</scope>
    <source>
        <strain evidence="2">CA1280</strain>
    </source>
</reference>
<dbReference type="PANTHER" id="PTHR47204">
    <property type="entry name" value="OS02G0168900 PROTEIN"/>
    <property type="match status" value="1"/>
</dbReference>
<dbReference type="GO" id="GO:0006401">
    <property type="term" value="P:RNA catabolic process"/>
    <property type="evidence" value="ECO:0007669"/>
    <property type="project" value="InterPro"/>
</dbReference>
<feature type="region of interest" description="Disordered" evidence="1">
    <location>
        <begin position="312"/>
        <end position="337"/>
    </location>
</feature>
<sequence length="378" mass="41405">MSTRFIIPAAPSPLPPAPSLSLLPFSLGPAHAPYTDNHATTPQYFQPRPLVPPPHHGRETVRATFRGRLVIGQYLAVPPAYRGIILSTSLPPNRGGTEHHAIVSDAPLTPCASIDTVEDDTGGRSSTRSSTVGRIKGAGQIALSKPRTRRTAPKKRTVLDSDDDIDNHHDEVDEQDGGRMSRRSKRVRTMTTPEKNAAVPEIVVQQATPLKQPPCSPPIVRDGHLDLRPTLIEEDTRIAVEEVNEPFIPSPETENDSSVFSSPLVKQVNNVKEEDDGPVRILYPKAQFQGFMLYTGDGPLVGFREDELEKREQQVGAETSLESDSQSNINLRPSWWRQGGAGEGGDEFVRGMGEWLGLVQVLNKPVYLEGLDGSDDDE</sequence>
<name>A0A0D0VYX1_CRYGA</name>
<dbReference type="PANTHER" id="PTHR47204:SF1">
    <property type="entry name" value="RIBONUCLEASE H2 SUBUNIT C"/>
    <property type="match status" value="1"/>
</dbReference>
<dbReference type="AlphaFoldDB" id="A0A0D0VYX1"/>
<feature type="compositionally biased region" description="Basic residues" evidence="1">
    <location>
        <begin position="146"/>
        <end position="156"/>
    </location>
</feature>
<protein>
    <submittedName>
        <fullName evidence="2">Uncharacterized protein</fullName>
    </submittedName>
</protein>
<feature type="compositionally biased region" description="Basic and acidic residues" evidence="1">
    <location>
        <begin position="166"/>
        <end position="179"/>
    </location>
</feature>